<accession>A0A1H7HFM4</accession>
<evidence type="ECO:0000313" key="3">
    <source>
        <dbReference type="EMBL" id="SEK49123.1"/>
    </source>
</evidence>
<protein>
    <recommendedName>
        <fullName evidence="2">Ancillary SecYEG translocon subunit/Cell division coordinator CpoB TPR domain-containing protein</fullName>
    </recommendedName>
</protein>
<keyword evidence="1" id="KW-1133">Transmembrane helix</keyword>
<evidence type="ECO:0000313" key="4">
    <source>
        <dbReference type="Proteomes" id="UP000199582"/>
    </source>
</evidence>
<keyword evidence="4" id="KW-1185">Reference proteome</keyword>
<dbReference type="AlphaFoldDB" id="A0A1H7HFM4"/>
<evidence type="ECO:0000259" key="2">
    <source>
        <dbReference type="Pfam" id="PF09976"/>
    </source>
</evidence>
<dbReference type="InterPro" id="IPR018704">
    <property type="entry name" value="SecYEG/CpoB_TPR"/>
</dbReference>
<evidence type="ECO:0000256" key="1">
    <source>
        <dbReference type="SAM" id="Phobius"/>
    </source>
</evidence>
<keyword evidence="1" id="KW-0472">Membrane</keyword>
<dbReference type="Pfam" id="PF09976">
    <property type="entry name" value="TPR_21"/>
    <property type="match status" value="1"/>
</dbReference>
<feature type="transmembrane region" description="Helical" evidence="1">
    <location>
        <begin position="26"/>
        <end position="44"/>
    </location>
</feature>
<dbReference type="EMBL" id="FOAG01000001">
    <property type="protein sequence ID" value="SEK49123.1"/>
    <property type="molecule type" value="Genomic_DNA"/>
</dbReference>
<feature type="domain" description="Ancillary SecYEG translocon subunit/Cell division coordinator CpoB TPR" evidence="2">
    <location>
        <begin position="29"/>
        <end position="133"/>
    </location>
</feature>
<name>A0A1H7HFM4_9RHOB</name>
<dbReference type="STRING" id="1287727.SAMN05443999_101526"/>
<sequence length="229" mass="24734">MSNTDSFIDEVTEEVRRDRLFGLMRRYGWIAVLLVLLMIGAAAWNEWRKAQTQTTAQAFGDQILGALAQDEPGARETALNDITAPNPSAQAVVDLLAATETAQRDPQEAASRLLEIADREGTDPIYRQIATLRAVAMPGSGLDLETRRTRLNGLALTGGLTRLLAEEQLAMIELESGERQAAVDRLTQIANDAEVTAGLLRRVTQVIVALGEEPPAEALLAPPPVALGE</sequence>
<organism evidence="3 4">
    <name type="scientific">Roseovarius azorensis</name>
    <dbReference type="NCBI Taxonomy" id="1287727"/>
    <lineage>
        <taxon>Bacteria</taxon>
        <taxon>Pseudomonadati</taxon>
        <taxon>Pseudomonadota</taxon>
        <taxon>Alphaproteobacteria</taxon>
        <taxon>Rhodobacterales</taxon>
        <taxon>Roseobacteraceae</taxon>
        <taxon>Roseovarius</taxon>
    </lineage>
</organism>
<reference evidence="3 4" key="1">
    <citation type="submission" date="2016-10" db="EMBL/GenBank/DDBJ databases">
        <authorList>
            <person name="de Groot N.N."/>
        </authorList>
    </citation>
    <scope>NUCLEOTIDE SEQUENCE [LARGE SCALE GENOMIC DNA]</scope>
    <source>
        <strain evidence="3 4">DSM 100674</strain>
    </source>
</reference>
<keyword evidence="1" id="KW-0812">Transmembrane</keyword>
<dbReference type="Proteomes" id="UP000199582">
    <property type="component" value="Unassembled WGS sequence"/>
</dbReference>
<proteinExistence type="predicted"/>
<gene>
    <name evidence="3" type="ORF">SAMN05443999_101526</name>
</gene>